<reference evidence="2" key="1">
    <citation type="submission" date="2021-02" db="EMBL/GenBank/DDBJ databases">
        <authorList>
            <person name="Dougan E. K."/>
            <person name="Rhodes N."/>
            <person name="Thang M."/>
            <person name="Chan C."/>
        </authorList>
    </citation>
    <scope>NUCLEOTIDE SEQUENCE</scope>
</reference>
<dbReference type="EMBL" id="CAJNNW010024512">
    <property type="protein sequence ID" value="CAE8672901.1"/>
    <property type="molecule type" value="Genomic_DNA"/>
</dbReference>
<gene>
    <name evidence="2" type="ORF">PGLA2088_LOCUS18276</name>
</gene>
<feature type="compositionally biased region" description="Basic residues" evidence="1">
    <location>
        <begin position="117"/>
        <end position="128"/>
    </location>
</feature>
<evidence type="ECO:0000313" key="3">
    <source>
        <dbReference type="Proteomes" id="UP000626109"/>
    </source>
</evidence>
<dbReference type="AlphaFoldDB" id="A0A813JEG7"/>
<evidence type="ECO:0000313" key="2">
    <source>
        <dbReference type="EMBL" id="CAE8672901.1"/>
    </source>
</evidence>
<comment type="caution">
    <text evidence="2">The sequence shown here is derived from an EMBL/GenBank/DDBJ whole genome shotgun (WGS) entry which is preliminary data.</text>
</comment>
<protein>
    <submittedName>
        <fullName evidence="2">Uncharacterized protein</fullName>
    </submittedName>
</protein>
<feature type="region of interest" description="Disordered" evidence="1">
    <location>
        <begin position="100"/>
        <end position="128"/>
    </location>
</feature>
<sequence length="128" mass="13840">MAPKAKESLDLGAVNKILARWSAAKKMSAEADKEIEACKTAVEATMVKTGVEAIKTARYEVTKRMQSRESVSRADLPQDIWAKFAKKSTFSVLSFKELKASKAKATKGKAPAASPKKAARGKAKPTKK</sequence>
<name>A0A813JEG7_POLGL</name>
<accession>A0A813JEG7</accession>
<proteinExistence type="predicted"/>
<organism evidence="2 3">
    <name type="scientific">Polarella glacialis</name>
    <name type="common">Dinoflagellate</name>
    <dbReference type="NCBI Taxonomy" id="89957"/>
    <lineage>
        <taxon>Eukaryota</taxon>
        <taxon>Sar</taxon>
        <taxon>Alveolata</taxon>
        <taxon>Dinophyceae</taxon>
        <taxon>Suessiales</taxon>
        <taxon>Suessiaceae</taxon>
        <taxon>Polarella</taxon>
    </lineage>
</organism>
<evidence type="ECO:0000256" key="1">
    <source>
        <dbReference type="SAM" id="MobiDB-lite"/>
    </source>
</evidence>
<dbReference type="Proteomes" id="UP000626109">
    <property type="component" value="Unassembled WGS sequence"/>
</dbReference>